<accession>A0A9P3FFF6</accession>
<evidence type="ECO:0000256" key="2">
    <source>
        <dbReference type="SAM" id="Phobius"/>
    </source>
</evidence>
<dbReference type="AlphaFoldDB" id="A0A9P3FFF6"/>
<feature type="transmembrane region" description="Helical" evidence="2">
    <location>
        <begin position="534"/>
        <end position="553"/>
    </location>
</feature>
<sequence>MRAEGVYGWFGALPSWLQKNPSGSEPVVRPSRTSSMGSAVATASAGASTKRRSRAEALKCLEGRRLSSLTGASSSSRERYDPAGEDVDGDSEDEDPWSHHLPDPGRSHSEAQAATFRASSHYSTQNELQREEAEVPVALQMRTAAVPYANVASHNPDDIASFRDQAEEQPSRAVKHSSFGMHVKTALRLSSNDSDEGSVLREPARPSAAHLADSRKERAWSQYATRRESPNAFSPPLKWPPSPYSPSANASLDKRLAPVSRQKRSPHQTLGWNQPYWTPAMSTRKDVYHRVERSPYLANARPFHEVDLHQRAESKPDQPTEPTDEAYSQPTRLGLLASTTIWFSCLGLHHSFGVFQSYYTMHYPASSQTSISFVGSTQLALMIGIYALTSTVTPYKKYVRRVGMLGALLVILGTLCTSWCTSLLSIWLMQGVLTGLGMALALQAAFATVMSDFMARSAIMILALAFAAGHLGGILYTLVINELLVRYTFATATRVLAGVVTIALLPPVIMLCWKRHPEEPQQQPVLHARNQYSAPQALAAFGIILVFLGLQILPTYMPVFAATAGDLESNQGAHLLALMCATAVFGCSLTSLAICHGFRDSKVGGICSVLAGVVVLAWLDISAHSSFGDLAILSTLYGLFSPAIWIHCLAKLCALGQDSYGITDTGPAQGSPRWSSDRLSNLSVVVLMTSISLAALVGSPVAGALIQLHPSTTSPALSNEFFKAKIFAGVTLFAGGVVLSASSYIRTGK</sequence>
<evidence type="ECO:0000313" key="4">
    <source>
        <dbReference type="Proteomes" id="UP000825890"/>
    </source>
</evidence>
<feature type="region of interest" description="Disordered" evidence="1">
    <location>
        <begin position="18"/>
        <end position="135"/>
    </location>
</feature>
<feature type="compositionally biased region" description="Basic and acidic residues" evidence="1">
    <location>
        <begin position="212"/>
        <end position="229"/>
    </location>
</feature>
<dbReference type="InterPro" id="IPR050327">
    <property type="entry name" value="Proton-linked_MCT"/>
</dbReference>
<gene>
    <name evidence="3" type="ORF">CKM354_000531200</name>
</gene>
<feature type="transmembrane region" description="Helical" evidence="2">
    <location>
        <begin position="426"/>
        <end position="446"/>
    </location>
</feature>
<feature type="transmembrane region" description="Helical" evidence="2">
    <location>
        <begin position="573"/>
        <end position="595"/>
    </location>
</feature>
<feature type="compositionally biased region" description="Polar residues" evidence="1">
    <location>
        <begin position="117"/>
        <end position="127"/>
    </location>
</feature>
<feature type="transmembrane region" description="Helical" evidence="2">
    <location>
        <begin position="458"/>
        <end position="480"/>
    </location>
</feature>
<dbReference type="SUPFAM" id="SSF103473">
    <property type="entry name" value="MFS general substrate transporter"/>
    <property type="match status" value="1"/>
</dbReference>
<protein>
    <recommendedName>
        <fullName evidence="5">MFS general substrate transporter</fullName>
    </recommendedName>
</protein>
<dbReference type="PANTHER" id="PTHR11360:SF234">
    <property type="entry name" value="MFS-TYPE TRANSPORTER DBAD-RELATED"/>
    <property type="match status" value="1"/>
</dbReference>
<dbReference type="PANTHER" id="PTHR11360">
    <property type="entry name" value="MONOCARBOXYLATE TRANSPORTER"/>
    <property type="match status" value="1"/>
</dbReference>
<keyword evidence="4" id="KW-1185">Reference proteome</keyword>
<feature type="compositionally biased region" description="Acidic residues" evidence="1">
    <location>
        <begin position="83"/>
        <end position="95"/>
    </location>
</feature>
<dbReference type="GeneID" id="68290887"/>
<dbReference type="OrthoDB" id="6499973at2759"/>
<feature type="transmembrane region" description="Helical" evidence="2">
    <location>
        <begin position="492"/>
        <end position="513"/>
    </location>
</feature>
<comment type="caution">
    <text evidence="3">The sequence shown here is derived from an EMBL/GenBank/DDBJ whole genome shotgun (WGS) entry which is preliminary data.</text>
</comment>
<feature type="compositionally biased region" description="Basic and acidic residues" evidence="1">
    <location>
        <begin position="96"/>
        <end position="109"/>
    </location>
</feature>
<feature type="transmembrane region" description="Helical" evidence="2">
    <location>
        <begin position="401"/>
        <end position="420"/>
    </location>
</feature>
<reference evidence="3 4" key="1">
    <citation type="submission" date="2021-01" db="EMBL/GenBank/DDBJ databases">
        <title>Cercospora kikuchii MAFF 305040 whole genome shotgun sequence.</title>
        <authorList>
            <person name="Kashiwa T."/>
            <person name="Suzuki T."/>
        </authorList>
    </citation>
    <scope>NUCLEOTIDE SEQUENCE [LARGE SCALE GENOMIC DNA]</scope>
    <source>
        <strain evidence="3 4">MAFF 305040</strain>
    </source>
</reference>
<evidence type="ECO:0008006" key="5">
    <source>
        <dbReference type="Google" id="ProtNLM"/>
    </source>
</evidence>
<keyword evidence="2" id="KW-0812">Transmembrane</keyword>
<dbReference type="Proteomes" id="UP000825890">
    <property type="component" value="Unassembled WGS sequence"/>
</dbReference>
<feature type="transmembrane region" description="Helical" evidence="2">
    <location>
        <begin position="682"/>
        <end position="706"/>
    </location>
</feature>
<keyword evidence="2" id="KW-0472">Membrane</keyword>
<keyword evidence="2" id="KW-1133">Transmembrane helix</keyword>
<dbReference type="InterPro" id="IPR036259">
    <property type="entry name" value="MFS_trans_sf"/>
</dbReference>
<feature type="transmembrane region" description="Helical" evidence="2">
    <location>
        <begin position="370"/>
        <end position="389"/>
    </location>
</feature>
<proteinExistence type="predicted"/>
<feature type="compositionally biased region" description="Low complexity" evidence="1">
    <location>
        <begin position="33"/>
        <end position="48"/>
    </location>
</feature>
<dbReference type="EMBL" id="BOLY01000003">
    <property type="protein sequence ID" value="GIZ42032.1"/>
    <property type="molecule type" value="Genomic_DNA"/>
</dbReference>
<organism evidence="3 4">
    <name type="scientific">Cercospora kikuchii</name>
    <dbReference type="NCBI Taxonomy" id="84275"/>
    <lineage>
        <taxon>Eukaryota</taxon>
        <taxon>Fungi</taxon>
        <taxon>Dikarya</taxon>
        <taxon>Ascomycota</taxon>
        <taxon>Pezizomycotina</taxon>
        <taxon>Dothideomycetes</taxon>
        <taxon>Dothideomycetidae</taxon>
        <taxon>Mycosphaerellales</taxon>
        <taxon>Mycosphaerellaceae</taxon>
        <taxon>Cercospora</taxon>
    </lineage>
</organism>
<name>A0A9P3FFF6_9PEZI</name>
<evidence type="ECO:0000313" key="3">
    <source>
        <dbReference type="EMBL" id="GIZ42032.1"/>
    </source>
</evidence>
<feature type="transmembrane region" description="Helical" evidence="2">
    <location>
        <begin position="631"/>
        <end position="650"/>
    </location>
</feature>
<feature type="region of interest" description="Disordered" evidence="1">
    <location>
        <begin position="310"/>
        <end position="329"/>
    </location>
</feature>
<feature type="region of interest" description="Disordered" evidence="1">
    <location>
        <begin position="188"/>
        <end position="250"/>
    </location>
</feature>
<feature type="transmembrane region" description="Helical" evidence="2">
    <location>
        <begin position="602"/>
        <end position="619"/>
    </location>
</feature>
<evidence type="ECO:0000256" key="1">
    <source>
        <dbReference type="SAM" id="MobiDB-lite"/>
    </source>
</evidence>
<feature type="compositionally biased region" description="Basic and acidic residues" evidence="1">
    <location>
        <begin position="54"/>
        <end position="65"/>
    </location>
</feature>
<dbReference type="RefSeq" id="XP_044656519.1">
    <property type="nucleotide sequence ID" value="XM_044800584.1"/>
</dbReference>
<feature type="compositionally biased region" description="Low complexity" evidence="1">
    <location>
        <begin position="66"/>
        <end position="75"/>
    </location>
</feature>
<feature type="transmembrane region" description="Helical" evidence="2">
    <location>
        <begin position="726"/>
        <end position="745"/>
    </location>
</feature>